<dbReference type="PANTHER" id="PTHR43792">
    <property type="entry name" value="GNAT FAMILY, PUTATIVE (AFU_ORTHOLOGUE AFUA_3G00765)-RELATED-RELATED"/>
    <property type="match status" value="1"/>
</dbReference>
<dbReference type="InterPro" id="IPR000182">
    <property type="entry name" value="GNAT_dom"/>
</dbReference>
<name>A0A9X3RCV2_9BACL</name>
<sequence length="167" mass="18638">MIVHESERLKLKVFSLEDEEASKSFWGDTEVMVQCGGAAPYEMLGKVLMSYQACHERMGLSVYGVVEKESGHVIGAAGFNIANGLEKIELIYHFSKSSWGKGYATEAAVSCIELAKQTKGVHTIFASADPKNNSSTKILEKAGFQFMGMKWFEDTNQEEPYFEYQIL</sequence>
<dbReference type="Proteomes" id="UP001152173">
    <property type="component" value="Unassembled WGS sequence"/>
</dbReference>
<organism evidence="2 3">
    <name type="scientific">Paenisporosarcina quisquiliarum</name>
    <dbReference type="NCBI Taxonomy" id="365346"/>
    <lineage>
        <taxon>Bacteria</taxon>
        <taxon>Bacillati</taxon>
        <taxon>Bacillota</taxon>
        <taxon>Bacilli</taxon>
        <taxon>Bacillales</taxon>
        <taxon>Caryophanaceae</taxon>
        <taxon>Paenisporosarcina</taxon>
    </lineage>
</organism>
<reference evidence="2" key="1">
    <citation type="submission" date="2022-05" db="EMBL/GenBank/DDBJ databases">
        <authorList>
            <person name="Colautti A."/>
            <person name="Iacumin L."/>
        </authorList>
    </citation>
    <scope>NUCLEOTIDE SEQUENCE</scope>
    <source>
        <strain evidence="2">SK 55</strain>
    </source>
</reference>
<dbReference type="PANTHER" id="PTHR43792:SF1">
    <property type="entry name" value="N-ACETYLTRANSFERASE DOMAIN-CONTAINING PROTEIN"/>
    <property type="match status" value="1"/>
</dbReference>
<evidence type="ECO:0000313" key="3">
    <source>
        <dbReference type="Proteomes" id="UP001152173"/>
    </source>
</evidence>
<dbReference type="EMBL" id="JAMKBJ010000003">
    <property type="protein sequence ID" value="MCZ8536474.1"/>
    <property type="molecule type" value="Genomic_DNA"/>
</dbReference>
<gene>
    <name evidence="2" type="ORF">M9R32_04675</name>
</gene>
<keyword evidence="3" id="KW-1185">Reference proteome</keyword>
<protein>
    <submittedName>
        <fullName evidence="2">GNAT family N-acetyltransferase</fullName>
    </submittedName>
</protein>
<evidence type="ECO:0000313" key="2">
    <source>
        <dbReference type="EMBL" id="MCZ8536474.1"/>
    </source>
</evidence>
<dbReference type="Pfam" id="PF13302">
    <property type="entry name" value="Acetyltransf_3"/>
    <property type="match status" value="1"/>
</dbReference>
<dbReference type="SUPFAM" id="SSF55729">
    <property type="entry name" value="Acyl-CoA N-acyltransferases (Nat)"/>
    <property type="match status" value="1"/>
</dbReference>
<feature type="domain" description="N-acetyltransferase" evidence="1">
    <location>
        <begin position="9"/>
        <end position="163"/>
    </location>
</feature>
<accession>A0A9X3RCV2</accession>
<dbReference type="PROSITE" id="PS51186">
    <property type="entry name" value="GNAT"/>
    <property type="match status" value="1"/>
</dbReference>
<dbReference type="RefSeq" id="WP_269925575.1">
    <property type="nucleotide sequence ID" value="NZ_JAMKBJ010000003.1"/>
</dbReference>
<evidence type="ECO:0000259" key="1">
    <source>
        <dbReference type="PROSITE" id="PS51186"/>
    </source>
</evidence>
<comment type="caution">
    <text evidence="2">The sequence shown here is derived from an EMBL/GenBank/DDBJ whole genome shotgun (WGS) entry which is preliminary data.</text>
</comment>
<dbReference type="InterPro" id="IPR016181">
    <property type="entry name" value="Acyl_CoA_acyltransferase"/>
</dbReference>
<proteinExistence type="predicted"/>
<dbReference type="Gene3D" id="3.40.630.30">
    <property type="match status" value="1"/>
</dbReference>
<dbReference type="AlphaFoldDB" id="A0A9X3RCV2"/>
<dbReference type="InterPro" id="IPR051531">
    <property type="entry name" value="N-acetyltransferase"/>
</dbReference>
<dbReference type="GO" id="GO:0016747">
    <property type="term" value="F:acyltransferase activity, transferring groups other than amino-acyl groups"/>
    <property type="evidence" value="ECO:0007669"/>
    <property type="project" value="InterPro"/>
</dbReference>